<name>A0A1I4VM71_9GAMM</name>
<protein>
    <recommendedName>
        <fullName evidence="3">DUF465 domain-containing protein</fullName>
    </recommendedName>
</protein>
<evidence type="ECO:0008006" key="3">
    <source>
        <dbReference type="Google" id="ProtNLM"/>
    </source>
</evidence>
<sequence length="68" mass="7754">MNPEDPVATVRRLTALKTEHRELDAMIARLVVDPGNDELELKRLKKRKLHLKDSIALLESQLIPDLDA</sequence>
<evidence type="ECO:0000313" key="1">
    <source>
        <dbReference type="EMBL" id="SFN02267.1"/>
    </source>
</evidence>
<dbReference type="AlphaFoldDB" id="A0A1I4VM71"/>
<reference evidence="1 2" key="1">
    <citation type="submission" date="2016-10" db="EMBL/GenBank/DDBJ databases">
        <authorList>
            <person name="de Groot N.N."/>
        </authorList>
    </citation>
    <scope>NUCLEOTIDE SEQUENCE [LARGE SCALE GENOMIC DNA]</scope>
    <source>
        <strain evidence="1 2">CGMCC 1.7659</strain>
    </source>
</reference>
<dbReference type="OrthoDB" id="5787087at2"/>
<dbReference type="InterPro" id="IPR038444">
    <property type="entry name" value="DUF465_sf"/>
</dbReference>
<dbReference type="Pfam" id="PF04325">
    <property type="entry name" value="DUF465"/>
    <property type="match status" value="1"/>
</dbReference>
<dbReference type="Proteomes" id="UP000198575">
    <property type="component" value="Unassembled WGS sequence"/>
</dbReference>
<dbReference type="Gene3D" id="6.10.280.50">
    <property type="match status" value="1"/>
</dbReference>
<evidence type="ECO:0000313" key="2">
    <source>
        <dbReference type="Proteomes" id="UP000198575"/>
    </source>
</evidence>
<dbReference type="InterPro" id="IPR007420">
    <property type="entry name" value="DUF465"/>
</dbReference>
<dbReference type="RefSeq" id="WP_092404535.1">
    <property type="nucleotide sequence ID" value="NZ_FOVF01000002.1"/>
</dbReference>
<gene>
    <name evidence="1" type="ORF">SAMN05216289_102226</name>
</gene>
<keyword evidence="2" id="KW-1185">Reference proteome</keyword>
<organism evidence="1 2">
    <name type="scientific">Dokdonella immobilis</name>
    <dbReference type="NCBI Taxonomy" id="578942"/>
    <lineage>
        <taxon>Bacteria</taxon>
        <taxon>Pseudomonadati</taxon>
        <taxon>Pseudomonadota</taxon>
        <taxon>Gammaproteobacteria</taxon>
        <taxon>Lysobacterales</taxon>
        <taxon>Rhodanobacteraceae</taxon>
        <taxon>Dokdonella</taxon>
    </lineage>
</organism>
<proteinExistence type="predicted"/>
<dbReference type="EMBL" id="FOVF01000002">
    <property type="protein sequence ID" value="SFN02267.1"/>
    <property type="molecule type" value="Genomic_DNA"/>
</dbReference>
<accession>A0A1I4VM71</accession>
<dbReference type="STRING" id="578942.SAMN05216289_102226"/>